<reference evidence="3" key="1">
    <citation type="submission" date="2020-10" db="EMBL/GenBank/DDBJ databases">
        <authorList>
            <person name="Gilroy R."/>
        </authorList>
    </citation>
    <scope>NUCLEOTIDE SEQUENCE</scope>
    <source>
        <strain evidence="3">CHK147-3167</strain>
    </source>
</reference>
<organism evidence="3 4">
    <name type="scientific">Candidatus Coprosoma intestinipullorum</name>
    <dbReference type="NCBI Taxonomy" id="2840752"/>
    <lineage>
        <taxon>Bacteria</taxon>
        <taxon>Bacillati</taxon>
        <taxon>Bacillota</taxon>
        <taxon>Bacillota incertae sedis</taxon>
        <taxon>Candidatus Coprosoma</taxon>
    </lineage>
</organism>
<reference evidence="3" key="2">
    <citation type="journal article" date="2021" name="PeerJ">
        <title>Extensive microbial diversity within the chicken gut microbiome revealed by metagenomics and culture.</title>
        <authorList>
            <person name="Gilroy R."/>
            <person name="Ravi A."/>
            <person name="Getino M."/>
            <person name="Pursley I."/>
            <person name="Horton D.L."/>
            <person name="Alikhan N.F."/>
            <person name="Baker D."/>
            <person name="Gharbi K."/>
            <person name="Hall N."/>
            <person name="Watson M."/>
            <person name="Adriaenssens E.M."/>
            <person name="Foster-Nyarko E."/>
            <person name="Jarju S."/>
            <person name="Secka A."/>
            <person name="Antonio M."/>
            <person name="Oren A."/>
            <person name="Chaudhuri R.R."/>
            <person name="La Ragione R."/>
            <person name="Hildebrand F."/>
            <person name="Pallen M.J."/>
        </authorList>
    </citation>
    <scope>NUCLEOTIDE SEQUENCE</scope>
    <source>
        <strain evidence="3">CHK147-3167</strain>
    </source>
</reference>
<gene>
    <name evidence="3" type="ORF">IAB27_03280</name>
</gene>
<proteinExistence type="predicted"/>
<evidence type="ECO:0000313" key="3">
    <source>
        <dbReference type="EMBL" id="HIQ90634.1"/>
    </source>
</evidence>
<comment type="caution">
    <text evidence="3">The sequence shown here is derived from an EMBL/GenBank/DDBJ whole genome shotgun (WGS) entry which is preliminary data.</text>
</comment>
<dbReference type="PANTHER" id="PTHR30547:SF5">
    <property type="entry name" value="NUCLEASE YHCG-RELATED"/>
    <property type="match status" value="1"/>
</dbReference>
<dbReference type="Pfam" id="PF17761">
    <property type="entry name" value="DUF1016_N"/>
    <property type="match status" value="1"/>
</dbReference>
<dbReference type="Gene3D" id="3.40.1350.10">
    <property type="match status" value="1"/>
</dbReference>
<name>A0A9D1CYH9_9FIRM</name>
<feature type="domain" description="YhcG PDDEXK nuclease" evidence="1">
    <location>
        <begin position="174"/>
        <end position="324"/>
    </location>
</feature>
<dbReference type="PANTHER" id="PTHR30547">
    <property type="entry name" value="UNCHARACTERIZED PROTEIN YHCG-RELATED"/>
    <property type="match status" value="1"/>
</dbReference>
<dbReference type="InterPro" id="IPR009362">
    <property type="entry name" value="YhcG_C"/>
</dbReference>
<sequence>MLEKNNSKMIQEITSLVNEVKTNLAKEINKSIIYVYWNIGRIIVKHENEDNNRLEYGKEVLKELSKELTKLLGKGYSLTNLTYMRWFYNVYPDYNMINESLSWSHYVELITIKDDAKRNFYEKECINSNWSVRELQRQLDTSLFERLLLSDGKNNKKKVLELSKEGQILNKPSDIIKEPYVFEFLGIKEPKPLLEKDLEYKLIRHIEDFLLELGKGFMFVGSQQRITLNNTDYYVDMVFYNKFLKSYVLIDLKMNKLKAENLGQMNMYLNYYEKVVNSEDDGKPIGIILCAEKDKVALEYALGGLSNNIFASTYTFYIPSKEQLINEVEKVLKENE</sequence>
<protein>
    <submittedName>
        <fullName evidence="3">DUF1016 family protein</fullName>
    </submittedName>
</protein>
<dbReference type="InterPro" id="IPR053148">
    <property type="entry name" value="PD-DEXK-like_domain"/>
</dbReference>
<dbReference type="Pfam" id="PF06250">
    <property type="entry name" value="YhcG_C"/>
    <property type="match status" value="1"/>
</dbReference>
<dbReference type="GO" id="GO:0003676">
    <property type="term" value="F:nucleic acid binding"/>
    <property type="evidence" value="ECO:0007669"/>
    <property type="project" value="InterPro"/>
</dbReference>
<evidence type="ECO:0000259" key="1">
    <source>
        <dbReference type="Pfam" id="PF06250"/>
    </source>
</evidence>
<dbReference type="EMBL" id="DVFV01000063">
    <property type="protein sequence ID" value="HIQ90634.1"/>
    <property type="molecule type" value="Genomic_DNA"/>
</dbReference>
<dbReference type="InterPro" id="IPR041527">
    <property type="entry name" value="YhcG_N"/>
</dbReference>
<dbReference type="Proteomes" id="UP000886786">
    <property type="component" value="Unassembled WGS sequence"/>
</dbReference>
<dbReference type="InterPro" id="IPR011856">
    <property type="entry name" value="tRNA_endonuc-like_dom_sf"/>
</dbReference>
<evidence type="ECO:0000259" key="2">
    <source>
        <dbReference type="Pfam" id="PF17761"/>
    </source>
</evidence>
<accession>A0A9D1CYH9</accession>
<dbReference type="AlphaFoldDB" id="A0A9D1CYH9"/>
<evidence type="ECO:0000313" key="4">
    <source>
        <dbReference type="Proteomes" id="UP000886786"/>
    </source>
</evidence>
<feature type="domain" description="YhcG N-terminal" evidence="2">
    <location>
        <begin position="12"/>
        <end position="146"/>
    </location>
</feature>